<keyword evidence="10" id="KW-1185">Reference proteome</keyword>
<dbReference type="Pfam" id="PF14697">
    <property type="entry name" value="Fer4_21"/>
    <property type="match status" value="1"/>
</dbReference>
<protein>
    <submittedName>
        <fullName evidence="9">4Fe-4S binding protein</fullName>
    </submittedName>
</protein>
<evidence type="ECO:0000313" key="10">
    <source>
        <dbReference type="Proteomes" id="UP000593766"/>
    </source>
</evidence>
<evidence type="ECO:0000256" key="2">
    <source>
        <dbReference type="ARBA" id="ARBA00022485"/>
    </source>
</evidence>
<dbReference type="GO" id="GO:0016625">
    <property type="term" value="F:oxidoreductase activity, acting on the aldehyde or oxo group of donors, iron-sulfur protein as acceptor"/>
    <property type="evidence" value="ECO:0007669"/>
    <property type="project" value="InterPro"/>
</dbReference>
<evidence type="ECO:0000256" key="1">
    <source>
        <dbReference type="ARBA" id="ARBA00001966"/>
    </source>
</evidence>
<evidence type="ECO:0000256" key="5">
    <source>
        <dbReference type="ARBA" id="ARBA00022982"/>
    </source>
</evidence>
<dbReference type="EMBL" id="CP063144">
    <property type="protein sequence ID" value="QOR94706.1"/>
    <property type="molecule type" value="Genomic_DNA"/>
</dbReference>
<dbReference type="SUPFAM" id="SSF54862">
    <property type="entry name" value="4Fe-4S ferredoxins"/>
    <property type="match status" value="1"/>
</dbReference>
<dbReference type="InterPro" id="IPR017896">
    <property type="entry name" value="4Fe4S_Fe-S-bd"/>
</dbReference>
<keyword evidence="3" id="KW-0479">Metal-binding</keyword>
<dbReference type="InterPro" id="IPR011898">
    <property type="entry name" value="PorD_KorD"/>
</dbReference>
<dbReference type="KEGG" id="tcs:IMZ38_01875"/>
<keyword evidence="2" id="KW-0004">4Fe-4S</keyword>
<proteinExistence type="predicted"/>
<dbReference type="Proteomes" id="UP000593766">
    <property type="component" value="Chromosome"/>
</dbReference>
<dbReference type="GO" id="GO:0051539">
    <property type="term" value="F:4 iron, 4 sulfur cluster binding"/>
    <property type="evidence" value="ECO:0007669"/>
    <property type="project" value="UniProtKB-KW"/>
</dbReference>
<dbReference type="InterPro" id="IPR017900">
    <property type="entry name" value="4Fe4S_Fe_S_CS"/>
</dbReference>
<dbReference type="GeneID" id="59454127"/>
<organism evidence="9 10">
    <name type="scientific">Thermosphaera chiliense</name>
    <dbReference type="NCBI Taxonomy" id="3402707"/>
    <lineage>
        <taxon>Archaea</taxon>
        <taxon>Thermoproteota</taxon>
        <taxon>Thermoprotei</taxon>
        <taxon>Desulfurococcales</taxon>
        <taxon>Desulfurococcaceae</taxon>
        <taxon>Thermosphaera</taxon>
    </lineage>
</organism>
<name>A0A7M1URN7_9CREN</name>
<feature type="domain" description="4Fe-4S ferredoxin-type" evidence="8">
    <location>
        <begin position="32"/>
        <end position="61"/>
    </location>
</feature>
<keyword evidence="5" id="KW-0249">Electron transport</keyword>
<evidence type="ECO:0000313" key="9">
    <source>
        <dbReference type="EMBL" id="QOR94706.1"/>
    </source>
</evidence>
<reference evidence="9 10" key="1">
    <citation type="submission" date="2020-10" db="EMBL/GenBank/DDBJ databases">
        <title>Complete genome sequence of Thermosphaera aggregans strain 3507.</title>
        <authorList>
            <person name="Zayulina K.S."/>
            <person name="Elcheninov A.G."/>
            <person name="Toshchakov S.V."/>
            <person name="Kublanov I.V."/>
            <person name="Kochetkova T.V."/>
        </authorList>
    </citation>
    <scope>NUCLEOTIDE SEQUENCE [LARGE SCALE GENOMIC DNA]</scope>
    <source>
        <strain evidence="9 10">3507</strain>
    </source>
</reference>
<dbReference type="PROSITE" id="PS51379">
    <property type="entry name" value="4FE4S_FER_2"/>
    <property type="match status" value="2"/>
</dbReference>
<evidence type="ECO:0000256" key="7">
    <source>
        <dbReference type="ARBA" id="ARBA00023014"/>
    </source>
</evidence>
<dbReference type="NCBIfam" id="TIGR02179">
    <property type="entry name" value="PorD_KorD"/>
    <property type="match status" value="1"/>
</dbReference>
<feature type="domain" description="4Fe-4S ferredoxin-type" evidence="8">
    <location>
        <begin position="62"/>
        <end position="91"/>
    </location>
</feature>
<evidence type="ECO:0000259" key="8">
    <source>
        <dbReference type="PROSITE" id="PS51379"/>
    </source>
</evidence>
<dbReference type="RefSeq" id="WP_193436503.1">
    <property type="nucleotide sequence ID" value="NZ_CP063144.1"/>
</dbReference>
<accession>A0A7M1URN7</accession>
<dbReference type="Gene3D" id="3.30.70.20">
    <property type="match status" value="1"/>
</dbReference>
<evidence type="ECO:0000256" key="4">
    <source>
        <dbReference type="ARBA" id="ARBA00022737"/>
    </source>
</evidence>
<gene>
    <name evidence="9" type="ORF">IMZ38_01875</name>
</gene>
<dbReference type="AlphaFoldDB" id="A0A7M1URN7"/>
<keyword evidence="5" id="KW-0813">Transport</keyword>
<evidence type="ECO:0000256" key="3">
    <source>
        <dbReference type="ARBA" id="ARBA00022723"/>
    </source>
</evidence>
<keyword evidence="6" id="KW-0408">Iron</keyword>
<sequence>MSVETVKPVHGKLPITTPAKGVAGKTGLWRTERPVVDNAKCTRCFTCEIYCPVNVIRVEPETGVSIDLEYCKGCGVCAEVCPVKAISMVPEGG</sequence>
<dbReference type="PROSITE" id="PS00198">
    <property type="entry name" value="4FE4S_FER_1"/>
    <property type="match status" value="1"/>
</dbReference>
<keyword evidence="4" id="KW-0677">Repeat</keyword>
<keyword evidence="7" id="KW-0411">Iron-sulfur</keyword>
<evidence type="ECO:0000256" key="6">
    <source>
        <dbReference type="ARBA" id="ARBA00023004"/>
    </source>
</evidence>
<dbReference type="PANTHER" id="PTHR43724:SF1">
    <property type="entry name" value="PYRUVATE SYNTHASE SUBUNIT PORD"/>
    <property type="match status" value="1"/>
</dbReference>
<dbReference type="GO" id="GO:0046872">
    <property type="term" value="F:metal ion binding"/>
    <property type="evidence" value="ECO:0007669"/>
    <property type="project" value="UniProtKB-KW"/>
</dbReference>
<dbReference type="PANTHER" id="PTHR43724">
    <property type="entry name" value="PYRUVATE SYNTHASE SUBUNIT PORD"/>
    <property type="match status" value="1"/>
</dbReference>
<dbReference type="OrthoDB" id="23478at2157"/>
<comment type="cofactor">
    <cofactor evidence="1">
        <name>[4Fe-4S] cluster</name>
        <dbReference type="ChEBI" id="CHEBI:49883"/>
    </cofactor>
</comment>